<protein>
    <submittedName>
        <fullName evidence="3">CCHC-type domain-containing protein</fullName>
    </submittedName>
</protein>
<reference evidence="3" key="1">
    <citation type="submission" date="2017-02" db="UniProtKB">
        <authorList>
            <consortium name="WormBaseParasite"/>
        </authorList>
    </citation>
    <scope>IDENTIFICATION</scope>
</reference>
<dbReference type="Proteomes" id="UP000268014">
    <property type="component" value="Unassembled WGS sequence"/>
</dbReference>
<dbReference type="EMBL" id="UZAF01016571">
    <property type="protein sequence ID" value="VDO30445.1"/>
    <property type="molecule type" value="Genomic_DNA"/>
</dbReference>
<dbReference type="AlphaFoldDB" id="A0A0N4W9H1"/>
<reference evidence="1 2" key="2">
    <citation type="submission" date="2018-11" db="EMBL/GenBank/DDBJ databases">
        <authorList>
            <consortium name="Pathogen Informatics"/>
        </authorList>
    </citation>
    <scope>NUCLEOTIDE SEQUENCE [LARGE SCALE GENOMIC DNA]</scope>
    <source>
        <strain evidence="1 2">MHpl1</strain>
    </source>
</reference>
<keyword evidence="2" id="KW-1185">Reference proteome</keyword>
<gene>
    <name evidence="1" type="ORF">HPLM_LOCUS6936</name>
</gene>
<evidence type="ECO:0000313" key="1">
    <source>
        <dbReference type="EMBL" id="VDO30445.1"/>
    </source>
</evidence>
<evidence type="ECO:0000313" key="2">
    <source>
        <dbReference type="Proteomes" id="UP000268014"/>
    </source>
</evidence>
<name>A0A0N4W9H1_HAEPC</name>
<dbReference type="WBParaSite" id="HPLM_0000694401-mRNA-1">
    <property type="protein sequence ID" value="HPLM_0000694401-mRNA-1"/>
    <property type="gene ID" value="HPLM_0000694401"/>
</dbReference>
<accession>A0A0N4W9H1</accession>
<proteinExistence type="predicted"/>
<dbReference type="OrthoDB" id="9386882at2759"/>
<organism evidence="3">
    <name type="scientific">Haemonchus placei</name>
    <name type="common">Barber's pole worm</name>
    <dbReference type="NCBI Taxonomy" id="6290"/>
    <lineage>
        <taxon>Eukaryota</taxon>
        <taxon>Metazoa</taxon>
        <taxon>Ecdysozoa</taxon>
        <taxon>Nematoda</taxon>
        <taxon>Chromadorea</taxon>
        <taxon>Rhabditida</taxon>
        <taxon>Rhabditina</taxon>
        <taxon>Rhabditomorpha</taxon>
        <taxon>Strongyloidea</taxon>
        <taxon>Trichostrongylidae</taxon>
        <taxon>Haemonchus</taxon>
    </lineage>
</organism>
<sequence length="82" mass="8692">MVQEESRQCFAFGKPGRVARDCRAPQSQAKAVTAVAGPKKPPGSYAALVEKLGCKTEAKTDDKEFGDFSGKKTAVVIVSFGI</sequence>
<evidence type="ECO:0000313" key="3">
    <source>
        <dbReference type="WBParaSite" id="HPLM_0000694401-mRNA-1"/>
    </source>
</evidence>